<dbReference type="PROSITE" id="PS01357">
    <property type="entry name" value="ZF_ZZ_1"/>
    <property type="match status" value="1"/>
</dbReference>
<keyword evidence="2" id="KW-0863">Zinc-finger</keyword>
<dbReference type="Pfam" id="PF00856">
    <property type="entry name" value="SET"/>
    <property type="match status" value="1"/>
</dbReference>
<keyword evidence="3" id="KW-0862">Zinc</keyword>
<dbReference type="EMBL" id="HBHM01001242">
    <property type="protein sequence ID" value="CAD9721665.1"/>
    <property type="molecule type" value="Transcribed_RNA"/>
</dbReference>
<dbReference type="Gene3D" id="6.10.140.2220">
    <property type="match status" value="1"/>
</dbReference>
<dbReference type="PANTHER" id="PTHR12197">
    <property type="entry name" value="HISTONE-LYSINE N-METHYLTRANSFERASE SMYD"/>
    <property type="match status" value="1"/>
</dbReference>
<feature type="region of interest" description="Disordered" evidence="4">
    <location>
        <begin position="1"/>
        <end position="23"/>
    </location>
</feature>
<dbReference type="InterPro" id="IPR046341">
    <property type="entry name" value="SET_dom_sf"/>
</dbReference>
<dbReference type="InterPro" id="IPR001214">
    <property type="entry name" value="SET_dom"/>
</dbReference>
<feature type="domain" description="SET" evidence="5">
    <location>
        <begin position="120"/>
        <end position="324"/>
    </location>
</feature>
<evidence type="ECO:0000256" key="4">
    <source>
        <dbReference type="SAM" id="MobiDB-lite"/>
    </source>
</evidence>
<dbReference type="SUPFAM" id="SSF82199">
    <property type="entry name" value="SET domain"/>
    <property type="match status" value="1"/>
</dbReference>
<dbReference type="PANTHER" id="PTHR12197:SF292">
    <property type="entry name" value="SET DOMAIN-CONTAINING PROTEIN"/>
    <property type="match status" value="1"/>
</dbReference>
<dbReference type="PROSITE" id="PS50280">
    <property type="entry name" value="SET"/>
    <property type="match status" value="1"/>
</dbReference>
<evidence type="ECO:0000256" key="1">
    <source>
        <dbReference type="ARBA" id="ARBA00022723"/>
    </source>
</evidence>
<evidence type="ECO:0000256" key="2">
    <source>
        <dbReference type="ARBA" id="ARBA00022771"/>
    </source>
</evidence>
<dbReference type="Gene3D" id="2.170.270.10">
    <property type="entry name" value="SET domain"/>
    <property type="match status" value="1"/>
</dbReference>
<dbReference type="InterPro" id="IPR000433">
    <property type="entry name" value="Znf_ZZ"/>
</dbReference>
<keyword evidence="1" id="KW-0479">Metal-binding</keyword>
<dbReference type="AlphaFoldDB" id="A0A7S2T955"/>
<reference evidence="6" key="1">
    <citation type="submission" date="2021-01" db="EMBL/GenBank/DDBJ databases">
        <authorList>
            <person name="Corre E."/>
            <person name="Pelletier E."/>
            <person name="Niang G."/>
            <person name="Scheremetjew M."/>
            <person name="Finn R."/>
            <person name="Kale V."/>
            <person name="Holt S."/>
            <person name="Cochrane G."/>
            <person name="Meng A."/>
            <person name="Brown T."/>
            <person name="Cohen L."/>
        </authorList>
    </citation>
    <scope>NUCLEOTIDE SEQUENCE</scope>
    <source>
        <strain evidence="6">RCC2335</strain>
    </source>
</reference>
<protein>
    <recommendedName>
        <fullName evidence="5">SET domain-containing protein</fullName>
    </recommendedName>
</protein>
<accession>A0A7S2T955</accession>
<organism evidence="6">
    <name type="scientific">Chloropicon roscoffensis</name>
    <dbReference type="NCBI Taxonomy" id="1461544"/>
    <lineage>
        <taxon>Eukaryota</taxon>
        <taxon>Viridiplantae</taxon>
        <taxon>Chlorophyta</taxon>
        <taxon>Chloropicophyceae</taxon>
        <taxon>Chloropicales</taxon>
        <taxon>Chloropicaceae</taxon>
        <taxon>Chloropicon</taxon>
    </lineage>
</organism>
<feature type="compositionally biased region" description="Acidic residues" evidence="4">
    <location>
        <begin position="10"/>
        <end position="20"/>
    </location>
</feature>
<dbReference type="Gene3D" id="1.10.220.160">
    <property type="match status" value="1"/>
</dbReference>
<dbReference type="CDD" id="cd20071">
    <property type="entry name" value="SET_SMYD"/>
    <property type="match status" value="1"/>
</dbReference>
<evidence type="ECO:0000313" key="6">
    <source>
        <dbReference type="EMBL" id="CAD9721665.1"/>
    </source>
</evidence>
<name>A0A7S2T955_9CHLO</name>
<proteinExistence type="predicted"/>
<dbReference type="SUPFAM" id="SSF57850">
    <property type="entry name" value="RING/U-box"/>
    <property type="match status" value="1"/>
</dbReference>
<sequence length="355" mass="39877">MARRPMGGEEGGEDAVEEKEGEILTLEEQQAAAEKKKKRNQKKRARAKKKKAAAKALVWEKAATLSCGRESRLVSKGNLGKGELLWGTNEYYLSVLYTSHCGTHCGACYAEMGASKRWSCPVCKSFSLCEKCDKAEVKQWHEHECGLFCGVPVGMRQGDTDYLRFVCRFFAICCHGAPPASLPGSRLLSPTPELDEVFKLRGRGKSRTDIRFLDCLSTNEELQSEDFRSWCSNFAQLFERHVKFPAGYTVSDLADLLMRIRTNGLGFPCSDKHGTLGWSLDLYASFLDHSCSPNCEVTMDDGGKLLVRTLTDIQDGSPLLISYVDVESRTPKERRDHLFELYRFRCSCERCESGK</sequence>
<dbReference type="InterPro" id="IPR050869">
    <property type="entry name" value="H3K4_H4K5_MeTrfase"/>
</dbReference>
<evidence type="ECO:0000256" key="3">
    <source>
        <dbReference type="ARBA" id="ARBA00022833"/>
    </source>
</evidence>
<evidence type="ECO:0000259" key="5">
    <source>
        <dbReference type="PROSITE" id="PS50280"/>
    </source>
</evidence>
<gene>
    <name evidence="6" type="ORF">CROS1312_LOCUS933</name>
</gene>
<dbReference type="GO" id="GO:0008270">
    <property type="term" value="F:zinc ion binding"/>
    <property type="evidence" value="ECO:0007669"/>
    <property type="project" value="UniProtKB-KW"/>
</dbReference>